<dbReference type="PANTHER" id="PTHR22227">
    <property type="entry name" value="FAMILY WITH SEQUENCE SIMILARITY 122B ISOFORM X1"/>
    <property type="match status" value="1"/>
</dbReference>
<proteinExistence type="inferred from homology"/>
<organism evidence="3 4">
    <name type="scientific">Stomoxys calcitrans</name>
    <name type="common">Stable fly</name>
    <name type="synonym">Conops calcitrans</name>
    <dbReference type="NCBI Taxonomy" id="35570"/>
    <lineage>
        <taxon>Eukaryota</taxon>
        <taxon>Metazoa</taxon>
        <taxon>Ecdysozoa</taxon>
        <taxon>Arthropoda</taxon>
        <taxon>Hexapoda</taxon>
        <taxon>Insecta</taxon>
        <taxon>Pterygota</taxon>
        <taxon>Neoptera</taxon>
        <taxon>Endopterygota</taxon>
        <taxon>Diptera</taxon>
        <taxon>Brachycera</taxon>
        <taxon>Muscomorpha</taxon>
        <taxon>Muscoidea</taxon>
        <taxon>Muscidae</taxon>
        <taxon>Stomoxys</taxon>
    </lineage>
</organism>
<sequence>MEVNLERIAVAIANEDRTEGDCKPILTKTSGAEMQVPTSMVNQDTTTTTSSKALKRCLSVPIPRSQPTSREVSPAPVFNIFAPRGRRYSASYSPARGMGAAGGSSTSNAGNNGQSSRCVTPRISQLRQEECVDGLNSREVNHEREVHSAIQISQSWEDLSLVAENWSCKSTEELSNPLQVVVGGVLSGNGSGGCSSPSPTNNRANLRLPYGLSPSPTRRSTTFATRRSMSPIAIRPSQLGPVKRKFELDDTAPTTSSSTWNSIYSQPPSKKMFCESRGSSPICQSPSGSVCPSPDSGTGTYDGRLTPKLLISKLYTHNATSMNANNNTNSSACSSPMSASSYGGDVIETASTVSTHLCSSSSSSSSSSNSSSSIATSTASSNSEPMSLGSIDEGISLNDKILEEGSMSTTHTITPAIQDESTLMDIIKPAMDEECNNMIIENACVATVMDDKM</sequence>
<feature type="region of interest" description="Disordered" evidence="2">
    <location>
        <begin position="91"/>
        <end position="117"/>
    </location>
</feature>
<comment type="similarity">
    <text evidence="1">Belongs to the FAM122 family.</text>
</comment>
<feature type="compositionally biased region" description="Polar residues" evidence="2">
    <location>
        <begin position="277"/>
        <end position="299"/>
    </location>
</feature>
<dbReference type="Proteomes" id="UP000095300">
    <property type="component" value="Unassembled WGS sequence"/>
</dbReference>
<feature type="compositionally biased region" description="Low complexity" evidence="2">
    <location>
        <begin position="359"/>
        <end position="383"/>
    </location>
</feature>
<gene>
    <name evidence="3" type="primary">106083459</name>
</gene>
<feature type="region of interest" description="Disordered" evidence="2">
    <location>
        <begin position="358"/>
        <end position="391"/>
    </location>
</feature>
<dbReference type="KEGG" id="scac:106083459"/>
<keyword evidence="4" id="KW-1185">Reference proteome</keyword>
<name>A0A1I8Q319_STOCA</name>
<feature type="region of interest" description="Disordered" evidence="2">
    <location>
        <begin position="271"/>
        <end position="303"/>
    </location>
</feature>
<accession>A0A1I8Q319</accession>
<protein>
    <recommendedName>
        <fullName evidence="5">Protein FAM122A</fullName>
    </recommendedName>
</protein>
<dbReference type="OrthoDB" id="10036177at2759"/>
<reference evidence="3" key="1">
    <citation type="submission" date="2020-05" db="UniProtKB">
        <authorList>
            <consortium name="EnsemblMetazoa"/>
        </authorList>
    </citation>
    <scope>IDENTIFICATION</scope>
    <source>
        <strain evidence="3">USDA</strain>
    </source>
</reference>
<evidence type="ECO:0000313" key="3">
    <source>
        <dbReference type="EnsemblMetazoa" id="SCAU013443-PA"/>
    </source>
</evidence>
<dbReference type="EnsemblMetazoa" id="SCAU013443-RA">
    <property type="protein sequence ID" value="SCAU013443-PA"/>
    <property type="gene ID" value="SCAU013443"/>
</dbReference>
<evidence type="ECO:0000313" key="4">
    <source>
        <dbReference type="Proteomes" id="UP000095300"/>
    </source>
</evidence>
<dbReference type="VEuPathDB" id="VectorBase:SCAU013443"/>
<evidence type="ECO:0008006" key="5">
    <source>
        <dbReference type="Google" id="ProtNLM"/>
    </source>
</evidence>
<dbReference type="InterPro" id="IPR026716">
    <property type="entry name" value="PBIR1/2/3"/>
</dbReference>
<evidence type="ECO:0000256" key="2">
    <source>
        <dbReference type="SAM" id="MobiDB-lite"/>
    </source>
</evidence>
<dbReference type="PANTHER" id="PTHR22227:SF6">
    <property type="entry name" value="FAMILY WITH SEQUENCE SIMILARITY 122B ISOFORM X1"/>
    <property type="match status" value="1"/>
</dbReference>
<dbReference type="AlphaFoldDB" id="A0A1I8Q319"/>
<dbReference type="GO" id="GO:0004865">
    <property type="term" value="F:protein serine/threonine phosphatase inhibitor activity"/>
    <property type="evidence" value="ECO:0007669"/>
    <property type="project" value="InterPro"/>
</dbReference>
<feature type="compositionally biased region" description="Low complexity" evidence="2">
    <location>
        <begin position="93"/>
        <end position="116"/>
    </location>
</feature>
<feature type="region of interest" description="Disordered" evidence="2">
    <location>
        <begin position="29"/>
        <end position="48"/>
    </location>
</feature>
<evidence type="ECO:0000256" key="1">
    <source>
        <dbReference type="ARBA" id="ARBA00006725"/>
    </source>
</evidence>